<gene>
    <name evidence="1" type="ORF">AAG570_010363</name>
</gene>
<proteinExistence type="predicted"/>
<name>A0ABD0YMB9_9HEMI</name>
<dbReference type="Pfam" id="PF06585">
    <property type="entry name" value="JHBP"/>
    <property type="match status" value="1"/>
</dbReference>
<sequence>MHTLYTHLKIYMSLFFCVFRSDFSDNENINLEVDFYIPKVLIKGNYKVDGIIAEFAVNGKGPYNISMTDVQGTLKINGHVIKEDEVEYFRVHKVSMQPDVGNMSIYFANLVNGNPELSAIAVTFFNQFWRVIYPEILPYADETFDKVLRNLINQATLKIPYNQLIPE</sequence>
<dbReference type="Gene3D" id="3.15.10.30">
    <property type="entry name" value="Haemolymph juvenile hormone binding protein"/>
    <property type="match status" value="1"/>
</dbReference>
<dbReference type="EMBL" id="JBFDAA010000005">
    <property type="protein sequence ID" value="KAL1132408.1"/>
    <property type="molecule type" value="Genomic_DNA"/>
</dbReference>
<reference evidence="1 2" key="1">
    <citation type="submission" date="2024-07" db="EMBL/GenBank/DDBJ databases">
        <title>Chromosome-level genome assembly of the water stick insect Ranatra chinensis (Heteroptera: Nepidae).</title>
        <authorList>
            <person name="Liu X."/>
        </authorList>
    </citation>
    <scope>NUCLEOTIDE SEQUENCE [LARGE SCALE GENOMIC DNA]</scope>
    <source>
        <strain evidence="1">Cailab_2021Rc</strain>
        <tissue evidence="1">Muscle</tissue>
    </source>
</reference>
<comment type="caution">
    <text evidence="1">The sequence shown here is derived from an EMBL/GenBank/DDBJ whole genome shotgun (WGS) entry which is preliminary data.</text>
</comment>
<protein>
    <submittedName>
        <fullName evidence="1">Uncharacterized protein</fullName>
    </submittedName>
</protein>
<dbReference type="SMART" id="SM00700">
    <property type="entry name" value="JHBP"/>
    <property type="match status" value="1"/>
</dbReference>
<dbReference type="Proteomes" id="UP001558652">
    <property type="component" value="Unassembled WGS sequence"/>
</dbReference>
<keyword evidence="2" id="KW-1185">Reference proteome</keyword>
<evidence type="ECO:0000313" key="1">
    <source>
        <dbReference type="EMBL" id="KAL1132408.1"/>
    </source>
</evidence>
<dbReference type="PANTHER" id="PTHR11008:SF18">
    <property type="entry name" value="BCDNA.GH05536-RELATED"/>
    <property type="match status" value="1"/>
</dbReference>
<accession>A0ABD0YMB9</accession>
<dbReference type="InterPro" id="IPR010562">
    <property type="entry name" value="Haemolymph_juvenile_hormone-bd"/>
</dbReference>
<dbReference type="PANTHER" id="PTHR11008">
    <property type="entry name" value="PROTEIN TAKEOUT-LIKE PROTEIN"/>
    <property type="match status" value="1"/>
</dbReference>
<dbReference type="AlphaFoldDB" id="A0ABD0YMB9"/>
<organism evidence="1 2">
    <name type="scientific">Ranatra chinensis</name>
    <dbReference type="NCBI Taxonomy" id="642074"/>
    <lineage>
        <taxon>Eukaryota</taxon>
        <taxon>Metazoa</taxon>
        <taxon>Ecdysozoa</taxon>
        <taxon>Arthropoda</taxon>
        <taxon>Hexapoda</taxon>
        <taxon>Insecta</taxon>
        <taxon>Pterygota</taxon>
        <taxon>Neoptera</taxon>
        <taxon>Paraneoptera</taxon>
        <taxon>Hemiptera</taxon>
        <taxon>Heteroptera</taxon>
        <taxon>Panheteroptera</taxon>
        <taxon>Nepomorpha</taxon>
        <taxon>Nepidae</taxon>
        <taxon>Ranatrinae</taxon>
        <taxon>Ranatra</taxon>
    </lineage>
</organism>
<dbReference type="InterPro" id="IPR038606">
    <property type="entry name" value="To_sf"/>
</dbReference>
<evidence type="ECO:0000313" key="2">
    <source>
        <dbReference type="Proteomes" id="UP001558652"/>
    </source>
</evidence>